<organism evidence="3 4">
    <name type="scientific">Pontibacter chinhatensis</name>
    <dbReference type="NCBI Taxonomy" id="1436961"/>
    <lineage>
        <taxon>Bacteria</taxon>
        <taxon>Pseudomonadati</taxon>
        <taxon>Bacteroidota</taxon>
        <taxon>Cytophagia</taxon>
        <taxon>Cytophagales</taxon>
        <taxon>Hymenobacteraceae</taxon>
        <taxon>Pontibacter</taxon>
    </lineage>
</organism>
<keyword evidence="1" id="KW-0378">Hydrolase</keyword>
<gene>
    <name evidence="3" type="ORF">SAMN05421739_1011037</name>
</gene>
<dbReference type="InterPro" id="IPR001995">
    <property type="entry name" value="Peptidase_A2_cat"/>
</dbReference>
<dbReference type="RefSeq" id="WP_092099383.1">
    <property type="nucleotide sequence ID" value="NZ_FOOT01000001.1"/>
</dbReference>
<evidence type="ECO:0000256" key="1">
    <source>
        <dbReference type="ARBA" id="ARBA00022801"/>
    </source>
</evidence>
<dbReference type="CDD" id="cd05483">
    <property type="entry name" value="retropepsin_like_bacteria"/>
    <property type="match status" value="1"/>
</dbReference>
<dbReference type="SUPFAM" id="SSF50630">
    <property type="entry name" value="Acid proteases"/>
    <property type="match status" value="2"/>
</dbReference>
<name>A0A1I2PFX7_9BACT</name>
<dbReference type="AlphaFoldDB" id="A0A1I2PFX7"/>
<dbReference type="EMBL" id="FOOT01000001">
    <property type="protein sequence ID" value="SFG15052.1"/>
    <property type="molecule type" value="Genomic_DNA"/>
</dbReference>
<dbReference type="PROSITE" id="PS50175">
    <property type="entry name" value="ASP_PROT_RETROV"/>
    <property type="match status" value="1"/>
</dbReference>
<keyword evidence="3" id="KW-0645">Protease</keyword>
<dbReference type="STRING" id="1436961.SAMN05421739_1011037"/>
<evidence type="ECO:0000313" key="4">
    <source>
        <dbReference type="Proteomes" id="UP000198724"/>
    </source>
</evidence>
<dbReference type="OrthoDB" id="1049626at2"/>
<dbReference type="GO" id="GO:0004190">
    <property type="term" value="F:aspartic-type endopeptidase activity"/>
    <property type="evidence" value="ECO:0007669"/>
    <property type="project" value="InterPro"/>
</dbReference>
<dbReference type="InterPro" id="IPR034122">
    <property type="entry name" value="Retropepsin-like_bacterial"/>
</dbReference>
<dbReference type="Pfam" id="PF13650">
    <property type="entry name" value="Asp_protease_2"/>
    <property type="match status" value="1"/>
</dbReference>
<sequence>MKRTLGNASKGGVLLFLLLFISLSSLFGQTHEPYGLYRRKDLSALSQLIRDNGQLDRKTRQIYQATVYNAYGKAKKSNKLLRSAKAGATNLSAEDTLSYVALKTAYDNHIKLFDYQSAARTGTLLLSTYRAFFTPEEYQEEAEALKIWRLLSGVPSQVVEKVRGLEIQLKKDKAGLLNIPVQVGEQVHDMVFDSGAGLSVLSESYAKELGFEIVSDSTIPVKSGITGLATPVKLALGERFRVGGIEVSNAVFLVFPDSALSFGGGFYKINGIIGFPIISHFGTLTFTDRTQLTVNGEKAKRDVKPNMIIDGLKPVIYLSFNGEELPYTFDTGADRTKLSDNFFKRYKPTVEAEGTSQELKAEGTGGGLVLKGYEVPELTFFLSGKPVSLKKVFVSQDPISTNGEIYFGIIGQDFIRQFRTMTISFEGAYVAFE</sequence>
<dbReference type="Gene3D" id="2.40.70.10">
    <property type="entry name" value="Acid Proteases"/>
    <property type="match status" value="2"/>
</dbReference>
<keyword evidence="4" id="KW-1185">Reference proteome</keyword>
<reference evidence="4" key="1">
    <citation type="submission" date="2016-10" db="EMBL/GenBank/DDBJ databases">
        <authorList>
            <person name="Varghese N."/>
            <person name="Submissions S."/>
        </authorList>
    </citation>
    <scope>NUCLEOTIDE SEQUENCE [LARGE SCALE GENOMIC DNA]</scope>
    <source>
        <strain evidence="4">LP51</strain>
    </source>
</reference>
<dbReference type="Proteomes" id="UP000198724">
    <property type="component" value="Unassembled WGS sequence"/>
</dbReference>
<feature type="domain" description="Peptidase A2" evidence="2">
    <location>
        <begin position="325"/>
        <end position="414"/>
    </location>
</feature>
<proteinExistence type="predicted"/>
<evidence type="ECO:0000259" key="2">
    <source>
        <dbReference type="PROSITE" id="PS50175"/>
    </source>
</evidence>
<accession>A0A1I2PFX7</accession>
<protein>
    <submittedName>
        <fullName evidence="3">Aspartyl protease</fullName>
    </submittedName>
</protein>
<dbReference type="InterPro" id="IPR021109">
    <property type="entry name" value="Peptidase_aspartic_dom_sf"/>
</dbReference>
<dbReference type="GO" id="GO:0006508">
    <property type="term" value="P:proteolysis"/>
    <property type="evidence" value="ECO:0007669"/>
    <property type="project" value="UniProtKB-KW"/>
</dbReference>
<evidence type="ECO:0000313" key="3">
    <source>
        <dbReference type="EMBL" id="SFG15052.1"/>
    </source>
</evidence>